<organism evidence="1 2">
    <name type="scientific">Streptomyces siamensis</name>
    <dbReference type="NCBI Taxonomy" id="1274986"/>
    <lineage>
        <taxon>Bacteria</taxon>
        <taxon>Bacillati</taxon>
        <taxon>Actinomycetota</taxon>
        <taxon>Actinomycetes</taxon>
        <taxon>Kitasatosporales</taxon>
        <taxon>Streptomycetaceae</taxon>
        <taxon>Streptomyces</taxon>
    </lineage>
</organism>
<accession>A0ABP9JH75</accession>
<reference evidence="2" key="1">
    <citation type="journal article" date="2019" name="Int. J. Syst. Evol. Microbiol.">
        <title>The Global Catalogue of Microorganisms (GCM) 10K type strain sequencing project: providing services to taxonomists for standard genome sequencing and annotation.</title>
        <authorList>
            <consortium name="The Broad Institute Genomics Platform"/>
            <consortium name="The Broad Institute Genome Sequencing Center for Infectious Disease"/>
            <person name="Wu L."/>
            <person name="Ma J."/>
        </authorList>
    </citation>
    <scope>NUCLEOTIDE SEQUENCE [LARGE SCALE GENOMIC DNA]</scope>
    <source>
        <strain evidence="2">JCM 18409</strain>
    </source>
</reference>
<sequence length="146" mass="16455">MAPRTRQQAACTELLDTRDDVVAFLKTFQNDWETLQPGPDAPMAAREAEEVTLERAALLRRRLEAAQLLGPARMNNAVSCLRESCQTVHDIFCSQAWRADEGQVSVDWVVWQEAMRATESARLNFHMAAMWVLRTPPAIESEGGLR</sequence>
<comment type="caution">
    <text evidence="1">The sequence shown here is derived from an EMBL/GenBank/DDBJ whole genome shotgun (WGS) entry which is preliminary data.</text>
</comment>
<name>A0ABP9JH75_9ACTN</name>
<dbReference type="EMBL" id="BAABKB010000031">
    <property type="protein sequence ID" value="GAA5029201.1"/>
    <property type="molecule type" value="Genomic_DNA"/>
</dbReference>
<protein>
    <submittedName>
        <fullName evidence="1">Uncharacterized protein</fullName>
    </submittedName>
</protein>
<evidence type="ECO:0000313" key="2">
    <source>
        <dbReference type="Proteomes" id="UP001501759"/>
    </source>
</evidence>
<proteinExistence type="predicted"/>
<keyword evidence="2" id="KW-1185">Reference proteome</keyword>
<evidence type="ECO:0000313" key="1">
    <source>
        <dbReference type="EMBL" id="GAA5029201.1"/>
    </source>
</evidence>
<gene>
    <name evidence="1" type="ORF">GCM10023335_67990</name>
</gene>
<dbReference type="Proteomes" id="UP001501759">
    <property type="component" value="Unassembled WGS sequence"/>
</dbReference>